<keyword evidence="4 8" id="KW-0812">Transmembrane</keyword>
<keyword evidence="7 8" id="KW-0472">Membrane</keyword>
<dbReference type="GO" id="GO:0008233">
    <property type="term" value="F:peptidase activity"/>
    <property type="evidence" value="ECO:0007669"/>
    <property type="project" value="UniProtKB-KW"/>
</dbReference>
<dbReference type="OrthoDB" id="678161at2"/>
<organism evidence="9 10">
    <name type="scientific">Marixanthomonas spongiae</name>
    <dbReference type="NCBI Taxonomy" id="2174845"/>
    <lineage>
        <taxon>Bacteria</taxon>
        <taxon>Pseudomonadati</taxon>
        <taxon>Bacteroidota</taxon>
        <taxon>Flavobacteriia</taxon>
        <taxon>Flavobacteriales</taxon>
        <taxon>Flavobacteriaceae</taxon>
        <taxon>Marixanthomonas</taxon>
    </lineage>
</organism>
<dbReference type="EMBL" id="QEHR01000001">
    <property type="protein sequence ID" value="PVW17210.1"/>
    <property type="molecule type" value="Genomic_DNA"/>
</dbReference>
<dbReference type="InterPro" id="IPR026392">
    <property type="entry name" value="Exo/Archaeosortase_dom"/>
</dbReference>
<dbReference type="Proteomes" id="UP000245962">
    <property type="component" value="Unassembled WGS sequence"/>
</dbReference>
<feature type="transmembrane region" description="Helical" evidence="8">
    <location>
        <begin position="116"/>
        <end position="142"/>
    </location>
</feature>
<dbReference type="GO" id="GO:0005886">
    <property type="term" value="C:plasma membrane"/>
    <property type="evidence" value="ECO:0007669"/>
    <property type="project" value="UniProtKB-SubCell"/>
</dbReference>
<dbReference type="AlphaFoldDB" id="A0A2U0I829"/>
<evidence type="ECO:0000313" key="9">
    <source>
        <dbReference type="EMBL" id="PVW17210.1"/>
    </source>
</evidence>
<comment type="subcellular location">
    <subcellularLocation>
        <location evidence="1">Cell membrane</location>
        <topology evidence="1">Multi-pass membrane protein</topology>
    </subcellularLocation>
</comment>
<evidence type="ECO:0000256" key="3">
    <source>
        <dbReference type="ARBA" id="ARBA00022670"/>
    </source>
</evidence>
<keyword evidence="3" id="KW-0645">Protease</keyword>
<evidence type="ECO:0000256" key="1">
    <source>
        <dbReference type="ARBA" id="ARBA00004651"/>
    </source>
</evidence>
<feature type="transmembrane region" description="Helical" evidence="8">
    <location>
        <begin position="154"/>
        <end position="172"/>
    </location>
</feature>
<keyword evidence="10" id="KW-1185">Reference proteome</keyword>
<evidence type="ECO:0000313" key="10">
    <source>
        <dbReference type="Proteomes" id="UP000245962"/>
    </source>
</evidence>
<dbReference type="InterPro" id="IPR019127">
    <property type="entry name" value="Exosortase"/>
</dbReference>
<keyword evidence="6 8" id="KW-1133">Transmembrane helix</keyword>
<evidence type="ECO:0000256" key="7">
    <source>
        <dbReference type="ARBA" id="ARBA00023136"/>
    </source>
</evidence>
<feature type="transmembrane region" description="Helical" evidence="8">
    <location>
        <begin position="84"/>
        <end position="109"/>
    </location>
</feature>
<feature type="transmembrane region" description="Helical" evidence="8">
    <location>
        <begin position="12"/>
        <end position="32"/>
    </location>
</feature>
<sequence length="183" mass="21110">MKKLFVKYKEVVRFVLLFLGTYLLFTFLYSLYLKYAENGAFYPDFFTNLVARQSNEVIRAFGYEAMVKPDVPGSSMGLYINEVFLARVVEGCNAISILILFVSFIIAFAQKVKKTLLFIFAGVALLYAVNILRIAILTIALYHYPEYNEFLHKIVFPAIIYGMVFFLWLFWVRGISIKPQSNG</sequence>
<evidence type="ECO:0000256" key="6">
    <source>
        <dbReference type="ARBA" id="ARBA00022989"/>
    </source>
</evidence>
<evidence type="ECO:0000256" key="5">
    <source>
        <dbReference type="ARBA" id="ARBA00022801"/>
    </source>
</evidence>
<protein>
    <submittedName>
        <fullName evidence="9">Exosortase family protein XrtF</fullName>
    </submittedName>
</protein>
<dbReference type="InterPro" id="IPR026323">
    <property type="entry name" value="Exosortase-related_prot_XrtF"/>
</dbReference>
<evidence type="ECO:0000256" key="8">
    <source>
        <dbReference type="SAM" id="Phobius"/>
    </source>
</evidence>
<reference evidence="9 10" key="1">
    <citation type="submission" date="2018-04" db="EMBL/GenBank/DDBJ databases">
        <title>Marixanthomonas spongiae HN-E44 sp. nov., isolated from a marine sponge.</title>
        <authorList>
            <person name="Luo L."/>
            <person name="Zhuang L."/>
        </authorList>
    </citation>
    <scope>NUCLEOTIDE SEQUENCE [LARGE SCALE GENOMIC DNA]</scope>
    <source>
        <strain evidence="9 10">HN-E44</strain>
    </source>
</reference>
<gene>
    <name evidence="9" type="primary">xrtF</name>
    <name evidence="9" type="ORF">DDV96_01460</name>
</gene>
<evidence type="ECO:0000256" key="4">
    <source>
        <dbReference type="ARBA" id="ARBA00022692"/>
    </source>
</evidence>
<dbReference type="NCBIfam" id="TIGR04128">
    <property type="entry name" value="exoso_Fjoh_1448"/>
    <property type="match status" value="1"/>
</dbReference>
<dbReference type="Pfam" id="PF09721">
    <property type="entry name" value="Exosortase_EpsH"/>
    <property type="match status" value="1"/>
</dbReference>
<dbReference type="GO" id="GO:0006508">
    <property type="term" value="P:proteolysis"/>
    <property type="evidence" value="ECO:0007669"/>
    <property type="project" value="UniProtKB-KW"/>
</dbReference>
<proteinExistence type="predicted"/>
<evidence type="ECO:0000256" key="2">
    <source>
        <dbReference type="ARBA" id="ARBA00022475"/>
    </source>
</evidence>
<accession>A0A2U0I829</accession>
<keyword evidence="5" id="KW-0378">Hydrolase</keyword>
<dbReference type="NCBIfam" id="TIGR04178">
    <property type="entry name" value="exo_archaeo"/>
    <property type="match status" value="1"/>
</dbReference>
<comment type="caution">
    <text evidence="9">The sequence shown here is derived from an EMBL/GenBank/DDBJ whole genome shotgun (WGS) entry which is preliminary data.</text>
</comment>
<keyword evidence="2" id="KW-1003">Cell membrane</keyword>
<dbReference type="RefSeq" id="WP_116692957.1">
    <property type="nucleotide sequence ID" value="NZ_QEHR01000001.1"/>
</dbReference>
<name>A0A2U0I829_9FLAO</name>